<evidence type="ECO:0000259" key="1">
    <source>
        <dbReference type="PROSITE" id="PS50995"/>
    </source>
</evidence>
<organism evidence="2 3">
    <name type="scientific">Streptacidiphilus cavernicola</name>
    <dbReference type="NCBI Taxonomy" id="3342716"/>
    <lineage>
        <taxon>Bacteria</taxon>
        <taxon>Bacillati</taxon>
        <taxon>Actinomycetota</taxon>
        <taxon>Actinomycetes</taxon>
        <taxon>Kitasatosporales</taxon>
        <taxon>Streptomycetaceae</taxon>
        <taxon>Streptacidiphilus</taxon>
    </lineage>
</organism>
<protein>
    <submittedName>
        <fullName evidence="2">MarR family winged helix-turn-helix transcriptional regulator</fullName>
    </submittedName>
</protein>
<accession>A0ABV6UMS4</accession>
<gene>
    <name evidence="2" type="ORF">ACEZDJ_15515</name>
</gene>
<dbReference type="PROSITE" id="PS50995">
    <property type="entry name" value="HTH_MARR_2"/>
    <property type="match status" value="1"/>
</dbReference>
<keyword evidence="3" id="KW-1185">Reference proteome</keyword>
<dbReference type="Proteomes" id="UP001592528">
    <property type="component" value="Unassembled WGS sequence"/>
</dbReference>
<dbReference type="PRINTS" id="PR00598">
    <property type="entry name" value="HTHMARR"/>
</dbReference>
<dbReference type="PANTHER" id="PTHR33164">
    <property type="entry name" value="TRANSCRIPTIONAL REGULATOR, MARR FAMILY"/>
    <property type="match status" value="1"/>
</dbReference>
<dbReference type="InterPro" id="IPR036388">
    <property type="entry name" value="WH-like_DNA-bd_sf"/>
</dbReference>
<sequence length="156" mass="16749">MTTDDGSITAAAVALNTVGCWLLSPATKRRIAAEAGLTLPAGDYTLLTQIDRWQPVRLSTVAERLEVDRSSLTPQTKRLEEAGLIVRVADDLDHRAQLVQVTAHGQELLVRLWAARSRALASLLDGWDSDDAARLTDSLIALAGSIGSRVHKEAAA</sequence>
<feature type="domain" description="HTH marR-type" evidence="1">
    <location>
        <begin position="1"/>
        <end position="144"/>
    </location>
</feature>
<name>A0ABV6UMS4_9ACTN</name>
<comment type="caution">
    <text evidence="2">The sequence shown here is derived from an EMBL/GenBank/DDBJ whole genome shotgun (WGS) entry which is preliminary data.</text>
</comment>
<dbReference type="RefSeq" id="WP_051725203.1">
    <property type="nucleotide sequence ID" value="NZ_JBHEZZ010000007.1"/>
</dbReference>
<dbReference type="InterPro" id="IPR039422">
    <property type="entry name" value="MarR/SlyA-like"/>
</dbReference>
<dbReference type="Pfam" id="PF01047">
    <property type="entry name" value="MarR"/>
    <property type="match status" value="1"/>
</dbReference>
<evidence type="ECO:0000313" key="2">
    <source>
        <dbReference type="EMBL" id="MFC1402696.1"/>
    </source>
</evidence>
<dbReference type="EMBL" id="JBHEZZ010000007">
    <property type="protein sequence ID" value="MFC1402696.1"/>
    <property type="molecule type" value="Genomic_DNA"/>
</dbReference>
<proteinExistence type="predicted"/>
<dbReference type="SMART" id="SM00347">
    <property type="entry name" value="HTH_MARR"/>
    <property type="match status" value="1"/>
</dbReference>
<reference evidence="2 3" key="1">
    <citation type="submission" date="2024-09" db="EMBL/GenBank/DDBJ databases">
        <authorList>
            <person name="Lee S.D."/>
        </authorList>
    </citation>
    <scope>NUCLEOTIDE SEQUENCE [LARGE SCALE GENOMIC DNA]</scope>
    <source>
        <strain evidence="2 3">N1-5</strain>
    </source>
</reference>
<evidence type="ECO:0000313" key="3">
    <source>
        <dbReference type="Proteomes" id="UP001592528"/>
    </source>
</evidence>
<dbReference type="InterPro" id="IPR000835">
    <property type="entry name" value="HTH_MarR-typ"/>
</dbReference>
<dbReference type="InterPro" id="IPR036390">
    <property type="entry name" value="WH_DNA-bd_sf"/>
</dbReference>
<dbReference type="Gene3D" id="1.10.10.10">
    <property type="entry name" value="Winged helix-like DNA-binding domain superfamily/Winged helix DNA-binding domain"/>
    <property type="match status" value="1"/>
</dbReference>
<dbReference type="PANTHER" id="PTHR33164:SF43">
    <property type="entry name" value="HTH-TYPE TRANSCRIPTIONAL REPRESSOR YETL"/>
    <property type="match status" value="1"/>
</dbReference>
<dbReference type="SUPFAM" id="SSF46785">
    <property type="entry name" value="Winged helix' DNA-binding domain"/>
    <property type="match status" value="1"/>
</dbReference>